<feature type="transmembrane region" description="Helical" evidence="1">
    <location>
        <begin position="35"/>
        <end position="57"/>
    </location>
</feature>
<name>A0ABS0SBX0_9HYPH</name>
<gene>
    <name evidence="3" type="ORF">IOD40_08845</name>
</gene>
<dbReference type="Pfam" id="PF01471">
    <property type="entry name" value="PG_binding_1"/>
    <property type="match status" value="2"/>
</dbReference>
<dbReference type="Proteomes" id="UP000601789">
    <property type="component" value="Unassembled WGS sequence"/>
</dbReference>
<sequence length="282" mass="29937">MATRSAKPRSGRRPADYFEDEETGGVGSFLIRHRFALGGLTAFAVAFSYVTANAIWYQPHAHGGAFFATRPLSPDAQQPLRPETIIRLERPSASRQEPSQAVHEAARLPDAVPLPPQAPDAAPHEAVARAGDPVVEEVQRILSGLNLYSGTVDGLTGPQTRAAIENYRRIVGLGGGAEIDDQLLTQLGAAPRATISAPPLPAGSPGTDLIETSSASPRSDVIVRRIQAGLKAFGNDGIEEDGVVGARTRSAILEFQSLFGLPQTGEPDEALYTKMRDIGLTD</sequence>
<keyword evidence="1" id="KW-1133">Transmembrane helix</keyword>
<comment type="caution">
    <text evidence="3">The sequence shown here is derived from an EMBL/GenBank/DDBJ whole genome shotgun (WGS) entry which is preliminary data.</text>
</comment>
<evidence type="ECO:0000256" key="1">
    <source>
        <dbReference type="SAM" id="Phobius"/>
    </source>
</evidence>
<proteinExistence type="predicted"/>
<accession>A0ABS0SBX0</accession>
<evidence type="ECO:0000259" key="2">
    <source>
        <dbReference type="Pfam" id="PF01471"/>
    </source>
</evidence>
<dbReference type="RefSeq" id="WP_198476161.1">
    <property type="nucleotide sequence ID" value="NZ_JADGMQ010000004.1"/>
</dbReference>
<dbReference type="InterPro" id="IPR036365">
    <property type="entry name" value="PGBD-like_sf"/>
</dbReference>
<dbReference type="InterPro" id="IPR036366">
    <property type="entry name" value="PGBDSf"/>
</dbReference>
<evidence type="ECO:0000313" key="3">
    <source>
        <dbReference type="EMBL" id="MBI1620767.1"/>
    </source>
</evidence>
<dbReference type="EMBL" id="JADGMQ010000004">
    <property type="protein sequence ID" value="MBI1620767.1"/>
    <property type="molecule type" value="Genomic_DNA"/>
</dbReference>
<evidence type="ECO:0000313" key="4">
    <source>
        <dbReference type="Proteomes" id="UP000601789"/>
    </source>
</evidence>
<organism evidence="3 4">
    <name type="scientific">Aquamicrobium zhengzhouense</name>
    <dbReference type="NCBI Taxonomy" id="2781738"/>
    <lineage>
        <taxon>Bacteria</taxon>
        <taxon>Pseudomonadati</taxon>
        <taxon>Pseudomonadota</taxon>
        <taxon>Alphaproteobacteria</taxon>
        <taxon>Hyphomicrobiales</taxon>
        <taxon>Phyllobacteriaceae</taxon>
        <taxon>Aquamicrobium</taxon>
    </lineage>
</organism>
<feature type="domain" description="Peptidoglycan binding-like" evidence="2">
    <location>
        <begin position="133"/>
        <end position="173"/>
    </location>
</feature>
<dbReference type="Gene3D" id="1.10.101.10">
    <property type="entry name" value="PGBD-like superfamily/PGBD"/>
    <property type="match status" value="2"/>
</dbReference>
<feature type="domain" description="Peptidoglycan binding-like" evidence="2">
    <location>
        <begin position="223"/>
        <end position="275"/>
    </location>
</feature>
<protein>
    <submittedName>
        <fullName evidence="3">Peptidoglycan-binding protein</fullName>
    </submittedName>
</protein>
<reference evidence="3 4" key="1">
    <citation type="submission" date="2020-10" db="EMBL/GenBank/DDBJ databases">
        <title>Aquamicrobium zhengzhouensis sp. nov., a exopolysaccharide producing bacterium isolated from farmland soil.</title>
        <authorList>
            <person name="Wang X."/>
        </authorList>
    </citation>
    <scope>NUCLEOTIDE SEQUENCE [LARGE SCALE GENOMIC DNA]</scope>
    <source>
        <strain evidence="4">cd-1</strain>
    </source>
</reference>
<dbReference type="InterPro" id="IPR002477">
    <property type="entry name" value="Peptidoglycan-bd-like"/>
</dbReference>
<keyword evidence="4" id="KW-1185">Reference proteome</keyword>
<keyword evidence="1" id="KW-0812">Transmembrane</keyword>
<keyword evidence="1" id="KW-0472">Membrane</keyword>
<dbReference type="SUPFAM" id="SSF47090">
    <property type="entry name" value="PGBD-like"/>
    <property type="match status" value="2"/>
</dbReference>